<sequence length="126" mass="14228">MTVAFLDTHALVWFYAGVVERFAAEIQRVLEVHDLLVSPMALLGVQHLCEKVDVMVTPDTLFAELAQTIGLAVCSIPFAMVTRSAFALSWTRDTFDRLIVARAMVYGRPLVSKDRLIAQYYPHTIW</sequence>
<dbReference type="InterPro" id="IPR029060">
    <property type="entry name" value="PIN-like_dom_sf"/>
</dbReference>
<keyword evidence="3" id="KW-1185">Reference proteome</keyword>
<reference evidence="2" key="1">
    <citation type="journal article" date="2016" name="Int. J. Mol. Sci.">
        <title>Comparative genomics of the extreme acidophile Acidithiobacillus thiooxidans reveals intraspecific divergence and niche adaptation.</title>
        <authorList>
            <person name="Zhang X."/>
            <person name="Feng X."/>
            <person name="Tao J."/>
            <person name="Ma L."/>
            <person name="Xiao Y."/>
            <person name="Liang Y."/>
            <person name="Liu X."/>
            <person name="Yin H."/>
        </authorList>
    </citation>
    <scope>NUCLEOTIDE SEQUENCE [LARGE SCALE GENOMIC DNA]</scope>
    <source>
        <strain evidence="2">DXS-W</strain>
    </source>
</reference>
<name>A0A1C2IHV9_ACITH</name>
<protein>
    <recommendedName>
        <fullName evidence="1">PIN domain-containing protein</fullName>
    </recommendedName>
</protein>
<dbReference type="Pfam" id="PF01850">
    <property type="entry name" value="PIN"/>
    <property type="match status" value="1"/>
</dbReference>
<dbReference type="SUPFAM" id="SSF88723">
    <property type="entry name" value="PIN domain-like"/>
    <property type="match status" value="1"/>
</dbReference>
<gene>
    <name evidence="2" type="ORF">A6M23_02130</name>
</gene>
<feature type="domain" description="PIN" evidence="1">
    <location>
        <begin position="5"/>
        <end position="119"/>
    </location>
</feature>
<proteinExistence type="predicted"/>
<accession>A0A1C2IHV9</accession>
<comment type="caution">
    <text evidence="2">The sequence shown here is derived from an EMBL/GenBank/DDBJ whole genome shotgun (WGS) entry which is preliminary data.</text>
</comment>
<evidence type="ECO:0000259" key="1">
    <source>
        <dbReference type="Pfam" id="PF01850"/>
    </source>
</evidence>
<dbReference type="Proteomes" id="UP000095008">
    <property type="component" value="Unassembled WGS sequence"/>
</dbReference>
<organism evidence="2 3">
    <name type="scientific">Acidithiobacillus thiooxidans</name>
    <name type="common">Thiobacillus thiooxidans</name>
    <dbReference type="NCBI Taxonomy" id="930"/>
    <lineage>
        <taxon>Bacteria</taxon>
        <taxon>Pseudomonadati</taxon>
        <taxon>Pseudomonadota</taxon>
        <taxon>Acidithiobacillia</taxon>
        <taxon>Acidithiobacillales</taxon>
        <taxon>Acidithiobacillaceae</taxon>
        <taxon>Acidithiobacillus</taxon>
    </lineage>
</organism>
<evidence type="ECO:0000313" key="3">
    <source>
        <dbReference type="Proteomes" id="UP000095008"/>
    </source>
</evidence>
<dbReference type="AlphaFoldDB" id="A0A1C2IHV9"/>
<dbReference type="EMBL" id="LWRY01000012">
    <property type="protein sequence ID" value="OCX75567.1"/>
    <property type="molecule type" value="Genomic_DNA"/>
</dbReference>
<dbReference type="InterPro" id="IPR002716">
    <property type="entry name" value="PIN_dom"/>
</dbReference>
<evidence type="ECO:0000313" key="2">
    <source>
        <dbReference type="EMBL" id="OCX75567.1"/>
    </source>
</evidence>